<evidence type="ECO:0008006" key="3">
    <source>
        <dbReference type="Google" id="ProtNLM"/>
    </source>
</evidence>
<evidence type="ECO:0000313" key="2">
    <source>
        <dbReference type="Proteomes" id="UP000688947"/>
    </source>
</evidence>
<organism evidence="1 2">
    <name type="scientific">Phytophthora cactorum</name>
    <dbReference type="NCBI Taxonomy" id="29920"/>
    <lineage>
        <taxon>Eukaryota</taxon>
        <taxon>Sar</taxon>
        <taxon>Stramenopiles</taxon>
        <taxon>Oomycota</taxon>
        <taxon>Peronosporomycetes</taxon>
        <taxon>Peronosporales</taxon>
        <taxon>Peronosporaceae</taxon>
        <taxon>Phytophthora</taxon>
    </lineage>
</organism>
<accession>A0A8T1TL07</accession>
<sequence length="129" mass="13824">MKALVMGAVNDRQTKVLVETGANTSAISEFFAKGLRLKRVASQDKRFDIQGISKHKVANTSRAAFELCHSIIQACVLRGLSLRVIHAEPLPSPPGSNIVVVEFGTMGVATTKFDVVDTSPTSKLPGCRS</sequence>
<gene>
    <name evidence="1" type="ORF">JG687_00018263</name>
</gene>
<dbReference type="AlphaFoldDB" id="A0A8T1TL07"/>
<proteinExistence type="predicted"/>
<dbReference type="Proteomes" id="UP000688947">
    <property type="component" value="Unassembled WGS sequence"/>
</dbReference>
<dbReference type="OrthoDB" id="122592at2759"/>
<protein>
    <recommendedName>
        <fullName evidence="3">Peptidase A2 domain-containing protein</fullName>
    </recommendedName>
</protein>
<comment type="caution">
    <text evidence="1">The sequence shown here is derived from an EMBL/GenBank/DDBJ whole genome shotgun (WGS) entry which is preliminary data.</text>
</comment>
<name>A0A8T1TL07_9STRA</name>
<evidence type="ECO:0000313" key="1">
    <source>
        <dbReference type="EMBL" id="KAG6943749.1"/>
    </source>
</evidence>
<dbReference type="EMBL" id="JAENGZ010002433">
    <property type="protein sequence ID" value="KAG6943749.1"/>
    <property type="molecule type" value="Genomic_DNA"/>
</dbReference>
<reference evidence="1" key="1">
    <citation type="submission" date="2021-01" db="EMBL/GenBank/DDBJ databases">
        <title>Phytophthora aleatoria, a newly-described species from Pinus radiata is distinct from Phytophthora cactorum isolates based on comparative genomics.</title>
        <authorList>
            <person name="Mcdougal R."/>
            <person name="Panda P."/>
            <person name="Williams N."/>
            <person name="Studholme D.J."/>
        </authorList>
    </citation>
    <scope>NUCLEOTIDE SEQUENCE</scope>
    <source>
        <strain evidence="1">NZFS 3830</strain>
    </source>
</reference>